<organism evidence="2 3">
    <name type="scientific">Caldinitratiruptor microaerophilus</name>
    <dbReference type="NCBI Taxonomy" id="671077"/>
    <lineage>
        <taxon>Bacteria</taxon>
        <taxon>Bacillati</taxon>
        <taxon>Bacillota</taxon>
        <taxon>Clostridia</taxon>
        <taxon>Eubacteriales</taxon>
        <taxon>Symbiobacteriaceae</taxon>
        <taxon>Caldinitratiruptor</taxon>
    </lineage>
</organism>
<keyword evidence="1" id="KW-0378">Hydrolase</keyword>
<dbReference type="SUPFAM" id="SSF56784">
    <property type="entry name" value="HAD-like"/>
    <property type="match status" value="1"/>
</dbReference>
<reference evidence="2" key="1">
    <citation type="submission" date="2022-03" db="EMBL/GenBank/DDBJ databases">
        <title>Complete genome sequence of Caldinitratiruptor microaerophilus.</title>
        <authorList>
            <person name="Mukaiyama R."/>
            <person name="Nishiyama T."/>
            <person name="Ueda K."/>
        </authorList>
    </citation>
    <scope>NUCLEOTIDE SEQUENCE</scope>
    <source>
        <strain evidence="2">JCM 16183</strain>
    </source>
</reference>
<evidence type="ECO:0000313" key="3">
    <source>
        <dbReference type="Proteomes" id="UP001163687"/>
    </source>
</evidence>
<dbReference type="RefSeq" id="WP_264841898.1">
    <property type="nucleotide sequence ID" value="NZ_AP025628.1"/>
</dbReference>
<sequence length="237" mass="26761">MVRAVLFDLDGTLFPVDTDAFIAGYMKRLAEFSAHLVAPETFTEALWESTMAMIRNTDPALTNEEVFWAHFSRRLGRPREELEPHFLRFYRQEYPRLRPADLDRAPASRAAVEAATRRGCAIVLATNPLFPAEAIRERMRWAGVLDYPWAVVTTIENMHACKPRLEYYEEVLGRLGLRPEECVMVGNDVEEDGVAARLGMPVYIATDFLIDRRGTGPPADSGPLAAFPGWLENRFGA</sequence>
<dbReference type="SFLD" id="SFLDS00003">
    <property type="entry name" value="Haloacid_Dehalogenase"/>
    <property type="match status" value="1"/>
</dbReference>
<dbReference type="Proteomes" id="UP001163687">
    <property type="component" value="Chromosome"/>
</dbReference>
<dbReference type="Pfam" id="PF00702">
    <property type="entry name" value="Hydrolase"/>
    <property type="match status" value="1"/>
</dbReference>
<evidence type="ECO:0000256" key="1">
    <source>
        <dbReference type="ARBA" id="ARBA00022801"/>
    </source>
</evidence>
<proteinExistence type="predicted"/>
<accession>A0AA35G8P1</accession>
<dbReference type="EMBL" id="AP025628">
    <property type="protein sequence ID" value="BDG61235.1"/>
    <property type="molecule type" value="Genomic_DNA"/>
</dbReference>
<dbReference type="InterPro" id="IPR051540">
    <property type="entry name" value="S-2-haloacid_dehalogenase"/>
</dbReference>
<dbReference type="SFLD" id="SFLDG01129">
    <property type="entry name" value="C1.5:_HAD__Beta-PGM__Phosphata"/>
    <property type="match status" value="1"/>
</dbReference>
<dbReference type="PRINTS" id="PR00413">
    <property type="entry name" value="HADHALOGNASE"/>
</dbReference>
<dbReference type="PANTHER" id="PTHR43316:SF3">
    <property type="entry name" value="HALOACID DEHALOGENASE, TYPE II (AFU_ORTHOLOGUE AFUA_2G07750)-RELATED"/>
    <property type="match status" value="1"/>
</dbReference>
<dbReference type="KEGG" id="cmic:caldi_23250"/>
<protein>
    <submittedName>
        <fullName evidence="2">Haloacid dehalogenase</fullName>
    </submittedName>
</protein>
<keyword evidence="3" id="KW-1185">Reference proteome</keyword>
<dbReference type="InterPro" id="IPR006439">
    <property type="entry name" value="HAD-SF_hydro_IA"/>
</dbReference>
<gene>
    <name evidence="2" type="ORF">caldi_23250</name>
</gene>
<evidence type="ECO:0000313" key="2">
    <source>
        <dbReference type="EMBL" id="BDG61235.1"/>
    </source>
</evidence>
<dbReference type="Gene3D" id="3.40.50.1000">
    <property type="entry name" value="HAD superfamily/HAD-like"/>
    <property type="match status" value="1"/>
</dbReference>
<dbReference type="PANTHER" id="PTHR43316">
    <property type="entry name" value="HYDROLASE, HALOACID DELAHOGENASE-RELATED"/>
    <property type="match status" value="1"/>
</dbReference>
<name>A0AA35G8P1_9FIRM</name>
<dbReference type="AlphaFoldDB" id="A0AA35G8P1"/>
<dbReference type="InterPro" id="IPR036412">
    <property type="entry name" value="HAD-like_sf"/>
</dbReference>
<dbReference type="GO" id="GO:0016787">
    <property type="term" value="F:hydrolase activity"/>
    <property type="evidence" value="ECO:0007669"/>
    <property type="project" value="UniProtKB-KW"/>
</dbReference>
<dbReference type="InterPro" id="IPR023214">
    <property type="entry name" value="HAD_sf"/>
</dbReference>